<evidence type="ECO:0000313" key="3">
    <source>
        <dbReference type="Proteomes" id="UP001500191"/>
    </source>
</evidence>
<reference evidence="2 3" key="1">
    <citation type="journal article" date="2019" name="Int. J. Syst. Evol. Microbiol.">
        <title>The Global Catalogue of Microorganisms (GCM) 10K type strain sequencing project: providing services to taxonomists for standard genome sequencing and annotation.</title>
        <authorList>
            <consortium name="The Broad Institute Genomics Platform"/>
            <consortium name="The Broad Institute Genome Sequencing Center for Infectious Disease"/>
            <person name="Wu L."/>
            <person name="Ma J."/>
        </authorList>
    </citation>
    <scope>NUCLEOTIDE SEQUENCE [LARGE SCALE GENOMIC DNA]</scope>
    <source>
        <strain evidence="2 3">JCM 14368</strain>
    </source>
</reference>
<dbReference type="Proteomes" id="UP001500191">
    <property type="component" value="Unassembled WGS sequence"/>
</dbReference>
<gene>
    <name evidence="2" type="ORF">GCM10008937_01580</name>
</gene>
<keyword evidence="3" id="KW-1185">Reference proteome</keyword>
<dbReference type="EMBL" id="BAAADB010000003">
    <property type="protein sequence ID" value="GAA0498187.1"/>
    <property type="molecule type" value="Genomic_DNA"/>
</dbReference>
<proteinExistence type="predicted"/>
<evidence type="ECO:0000259" key="1">
    <source>
        <dbReference type="Pfam" id="PF13349"/>
    </source>
</evidence>
<accession>A0ABN1BHR3</accession>
<dbReference type="Pfam" id="PF13349">
    <property type="entry name" value="DUF4097"/>
    <property type="match status" value="1"/>
</dbReference>
<comment type="caution">
    <text evidence="2">The sequence shown here is derived from an EMBL/GenBank/DDBJ whole genome shotgun (WGS) entry which is preliminary data.</text>
</comment>
<feature type="domain" description="DUF4097" evidence="1">
    <location>
        <begin position="157"/>
        <end position="292"/>
    </location>
</feature>
<name>A0ABN1BHR3_9DEIO</name>
<protein>
    <recommendedName>
        <fullName evidence="1">DUF4097 domain-containing protein</fullName>
    </recommendedName>
</protein>
<organism evidence="2 3">
    <name type="scientific">Deinococcus depolymerans</name>
    <dbReference type="NCBI Taxonomy" id="392408"/>
    <lineage>
        <taxon>Bacteria</taxon>
        <taxon>Thermotogati</taxon>
        <taxon>Deinococcota</taxon>
        <taxon>Deinococci</taxon>
        <taxon>Deinococcales</taxon>
        <taxon>Deinococcaceae</taxon>
        <taxon>Deinococcus</taxon>
    </lineage>
</organism>
<evidence type="ECO:0000313" key="2">
    <source>
        <dbReference type="EMBL" id="GAA0498187.1"/>
    </source>
</evidence>
<dbReference type="InterPro" id="IPR025164">
    <property type="entry name" value="Toastrack_DUF4097"/>
</dbReference>
<dbReference type="RefSeq" id="WP_343755021.1">
    <property type="nucleotide sequence ID" value="NZ_BAAADB010000003.1"/>
</dbReference>
<sequence>MTTVPPSRSLLPVLARMAGGLLLAGAGALLTWQNVTLHPTPGMSVLDTPLSVPLDGPLPLDLAQNATLNFTGDRVNVLLGALPRGSALAVQGRVHHRARNPVQADVTRQGRTLNAALSLRVQPLDRGGVIVAGPEPVQHTATLRLARNLPLTLGSVTTSGHVTADLGGLRLRALTLRSDSGDQTLDLPARAAGALSVVTRSGRVTVRAAPGSAPDALRVNTASGDQTLDLSAMRTQTLGVGTESGDVRLTLPTVTGRATLTSASGNLTVSATPRTRGNLDIRTQSGDVTLRLPPALKVRVRFTDRDTLSWPLGTPAPLAPDLDVFVDAPRAHFTLSPLEDTP</sequence>